<keyword evidence="3" id="KW-0378">Hydrolase</keyword>
<dbReference type="GO" id="GO:0003677">
    <property type="term" value="F:DNA binding"/>
    <property type="evidence" value="ECO:0007669"/>
    <property type="project" value="UniProtKB-KW"/>
</dbReference>
<evidence type="ECO:0000256" key="4">
    <source>
        <dbReference type="ARBA" id="ARBA00022806"/>
    </source>
</evidence>
<dbReference type="InterPro" id="IPR011604">
    <property type="entry name" value="PDDEXK-like_dom_sf"/>
</dbReference>
<dbReference type="AlphaFoldDB" id="A0AAE3J9Q8"/>
<accession>A0AAE3J9Q8</accession>
<evidence type="ECO:0000256" key="2">
    <source>
        <dbReference type="ARBA" id="ARBA00022763"/>
    </source>
</evidence>
<evidence type="ECO:0000256" key="7">
    <source>
        <dbReference type="ARBA" id="ARBA00023204"/>
    </source>
</evidence>
<dbReference type="GO" id="GO:0006281">
    <property type="term" value="P:DNA repair"/>
    <property type="evidence" value="ECO:0007669"/>
    <property type="project" value="UniProtKB-KW"/>
</dbReference>
<evidence type="ECO:0000256" key="5">
    <source>
        <dbReference type="ARBA" id="ARBA00022840"/>
    </source>
</evidence>
<dbReference type="EMBL" id="JAJEQM010000005">
    <property type="protein sequence ID" value="MCC2210040.1"/>
    <property type="molecule type" value="Genomic_DNA"/>
</dbReference>
<evidence type="ECO:0000256" key="1">
    <source>
        <dbReference type="ARBA" id="ARBA00022741"/>
    </source>
</evidence>
<dbReference type="GO" id="GO:0005524">
    <property type="term" value="F:ATP binding"/>
    <property type="evidence" value="ECO:0007669"/>
    <property type="project" value="UniProtKB-KW"/>
</dbReference>
<gene>
    <name evidence="9" type="ORF">LKE05_04435</name>
</gene>
<sequence length="396" mass="46758">MGRKTKEELKEITKKYNVNRLWSWSKFNTYHNSPYEYYLKYIIKKPEDRQDCIYTTTGGMAHDIMESLYTGKIEYENMDSDFEDAWITANIAELKFDRNDSGKNKKISDKYYKNLKHFFNHHIMIPHKMQIEQFITALVGKNVFQGYIDACYKDKDGNYNILDWKTSSIYKGEKALNECGQLVVYAIGLHQMGVPFEKIKICWDFLKYVKVDCKQANGKWTTREIERCEIGSKLQSSAKMWLKKCGYEDKLIEYLDMLAQTNDINCLPQDVQANFVFHDCIVYVDLTQDLIDRWTADIINTIDKIENMENKYYESHDEMIFYDSPEQVAKQSYYFSTLCAYSPKLHKPYKLYLDKLESKKNGGSFFDGLGTDVKREKLSIENNTVEKEDLSWLEQL</sequence>
<keyword evidence="1" id="KW-0547">Nucleotide-binding</keyword>
<dbReference type="RefSeq" id="WP_308456067.1">
    <property type="nucleotide sequence ID" value="NZ_JAJEQM010000005.1"/>
</dbReference>
<evidence type="ECO:0000313" key="9">
    <source>
        <dbReference type="EMBL" id="MCC2210040.1"/>
    </source>
</evidence>
<organism evidence="9 10">
    <name type="scientific">Hominilimicola fabiformis</name>
    <dbReference type="NCBI Taxonomy" id="2885356"/>
    <lineage>
        <taxon>Bacteria</taxon>
        <taxon>Bacillati</taxon>
        <taxon>Bacillota</taxon>
        <taxon>Clostridia</taxon>
        <taxon>Eubacteriales</taxon>
        <taxon>Oscillospiraceae</taxon>
        <taxon>Hominilimicola</taxon>
    </lineage>
</organism>
<keyword evidence="2" id="KW-0227">DNA damage</keyword>
<dbReference type="GO" id="GO:0016787">
    <property type="term" value="F:hydrolase activity"/>
    <property type="evidence" value="ECO:0007669"/>
    <property type="project" value="UniProtKB-KW"/>
</dbReference>
<evidence type="ECO:0000256" key="3">
    <source>
        <dbReference type="ARBA" id="ARBA00022801"/>
    </source>
</evidence>
<evidence type="ECO:0000256" key="6">
    <source>
        <dbReference type="ARBA" id="ARBA00023125"/>
    </source>
</evidence>
<dbReference type="Proteomes" id="UP001198242">
    <property type="component" value="Unassembled WGS sequence"/>
</dbReference>
<keyword evidence="4" id="KW-0347">Helicase</keyword>
<reference evidence="9 10" key="1">
    <citation type="submission" date="2021-10" db="EMBL/GenBank/DDBJ databases">
        <title>Anaerobic single-cell dispensing facilitates the cultivation of human gut bacteria.</title>
        <authorList>
            <person name="Afrizal A."/>
        </authorList>
    </citation>
    <scope>NUCLEOTIDE SEQUENCE [LARGE SCALE GENOMIC DNA]</scope>
    <source>
        <strain evidence="9 10">CLA-AA-H232</strain>
    </source>
</reference>
<protein>
    <submittedName>
        <fullName evidence="9">PD-(D/E)XK nuclease family protein</fullName>
    </submittedName>
</protein>
<dbReference type="Pfam" id="PF12705">
    <property type="entry name" value="PDDEXK_1"/>
    <property type="match status" value="1"/>
</dbReference>
<dbReference type="SUPFAM" id="SSF52980">
    <property type="entry name" value="Restriction endonuclease-like"/>
    <property type="match status" value="1"/>
</dbReference>
<dbReference type="InterPro" id="IPR011335">
    <property type="entry name" value="Restrct_endonuc-II-like"/>
</dbReference>
<dbReference type="Gene3D" id="3.90.320.10">
    <property type="match status" value="1"/>
</dbReference>
<keyword evidence="5" id="KW-0067">ATP-binding</keyword>
<evidence type="ECO:0000313" key="10">
    <source>
        <dbReference type="Proteomes" id="UP001198242"/>
    </source>
</evidence>
<keyword evidence="10" id="KW-1185">Reference proteome</keyword>
<dbReference type="GO" id="GO:0004386">
    <property type="term" value="F:helicase activity"/>
    <property type="evidence" value="ECO:0007669"/>
    <property type="project" value="UniProtKB-KW"/>
</dbReference>
<proteinExistence type="predicted"/>
<feature type="domain" description="PD-(D/E)XK endonuclease-like" evidence="8">
    <location>
        <begin position="22"/>
        <end position="306"/>
    </location>
</feature>
<name>A0AAE3J9Q8_9FIRM</name>
<evidence type="ECO:0000259" key="8">
    <source>
        <dbReference type="Pfam" id="PF12705"/>
    </source>
</evidence>
<comment type="caution">
    <text evidence="9">The sequence shown here is derived from an EMBL/GenBank/DDBJ whole genome shotgun (WGS) entry which is preliminary data.</text>
</comment>
<keyword evidence="6" id="KW-0238">DNA-binding</keyword>
<keyword evidence="7" id="KW-0234">DNA repair</keyword>
<dbReference type="InterPro" id="IPR038726">
    <property type="entry name" value="PDDEXK_AddAB-type"/>
</dbReference>